<evidence type="ECO:0000313" key="4">
    <source>
        <dbReference type="Proteomes" id="UP000237798"/>
    </source>
</evidence>
<dbReference type="InterPro" id="IPR011576">
    <property type="entry name" value="Pyridox_Oxase_N"/>
</dbReference>
<dbReference type="Pfam" id="PF01243">
    <property type="entry name" value="PNPOx_N"/>
    <property type="match status" value="1"/>
</dbReference>
<evidence type="ECO:0000313" key="3">
    <source>
        <dbReference type="EMBL" id="PRR86092.1"/>
    </source>
</evidence>
<dbReference type="AlphaFoldDB" id="A0A2T0BQI2"/>
<dbReference type="SUPFAM" id="SSF50475">
    <property type="entry name" value="FMN-binding split barrel"/>
    <property type="match status" value="1"/>
</dbReference>
<keyword evidence="1" id="KW-0560">Oxidoreductase</keyword>
<dbReference type="InterPro" id="IPR012349">
    <property type="entry name" value="Split_barrel_FMN-bd"/>
</dbReference>
<organism evidence="3 4">
    <name type="scientific">Clostridium luticellarii</name>
    <dbReference type="NCBI Taxonomy" id="1691940"/>
    <lineage>
        <taxon>Bacteria</taxon>
        <taxon>Bacillati</taxon>
        <taxon>Bacillota</taxon>
        <taxon>Clostridia</taxon>
        <taxon>Eubacteriales</taxon>
        <taxon>Clostridiaceae</taxon>
        <taxon>Clostridium</taxon>
    </lineage>
</organism>
<protein>
    <submittedName>
        <fullName evidence="3">Pyridoxamine 5'-phosphate oxidase</fullName>
    </submittedName>
</protein>
<feature type="domain" description="Pyridoxamine 5'-phosphate oxidase N-terminal" evidence="2">
    <location>
        <begin position="7"/>
        <end position="131"/>
    </location>
</feature>
<name>A0A2T0BQI2_9CLOT</name>
<dbReference type="GO" id="GO:0005829">
    <property type="term" value="C:cytosol"/>
    <property type="evidence" value="ECO:0007669"/>
    <property type="project" value="TreeGrafter"/>
</dbReference>
<dbReference type="PANTHER" id="PTHR35176:SF6">
    <property type="entry name" value="HEME OXYGENASE HI_0854-RELATED"/>
    <property type="match status" value="1"/>
</dbReference>
<dbReference type="OrthoDB" id="5431160at2"/>
<proteinExistence type="predicted"/>
<accession>A0A2T0BQI2</accession>
<dbReference type="GO" id="GO:0016627">
    <property type="term" value="F:oxidoreductase activity, acting on the CH-CH group of donors"/>
    <property type="evidence" value="ECO:0007669"/>
    <property type="project" value="TreeGrafter"/>
</dbReference>
<keyword evidence="4" id="KW-1185">Reference proteome</keyword>
<comment type="caution">
    <text evidence="3">The sequence shown here is derived from an EMBL/GenBank/DDBJ whole genome shotgun (WGS) entry which is preliminary data.</text>
</comment>
<sequence length="149" mass="16641">MSEVLDEAIKYVEQSKTGLLITVGEDGAPYARVMGAFSNQGANLYFETGRKSNKVKHIKKNPIVTFYFQNENQSYNTFKSVSVTGEASEVLQGDDDFKSAVNGISVRYPVLKENVDKGDIGDSVIYRIKAKFVKLADYTRDPKEVKELV</sequence>
<evidence type="ECO:0000259" key="2">
    <source>
        <dbReference type="Pfam" id="PF01243"/>
    </source>
</evidence>
<evidence type="ECO:0000256" key="1">
    <source>
        <dbReference type="ARBA" id="ARBA00023002"/>
    </source>
</evidence>
<dbReference type="InterPro" id="IPR052019">
    <property type="entry name" value="F420H2_bilvrd_red/Heme_oxyg"/>
</dbReference>
<gene>
    <name evidence="3" type="ORF">CLLU_09240</name>
</gene>
<dbReference type="EMBL" id="PVXP01000008">
    <property type="protein sequence ID" value="PRR86092.1"/>
    <property type="molecule type" value="Genomic_DNA"/>
</dbReference>
<dbReference type="Proteomes" id="UP000237798">
    <property type="component" value="Unassembled WGS sequence"/>
</dbReference>
<reference evidence="3 4" key="1">
    <citation type="submission" date="2018-03" db="EMBL/GenBank/DDBJ databases">
        <title>Genome sequence of Clostridium luticellarii DSM 29923.</title>
        <authorList>
            <person name="Poehlein A."/>
            <person name="Daniel R."/>
        </authorList>
    </citation>
    <scope>NUCLEOTIDE SEQUENCE [LARGE SCALE GENOMIC DNA]</scope>
    <source>
        <strain evidence="3 4">DSM 29923</strain>
    </source>
</reference>
<dbReference type="Gene3D" id="2.30.110.10">
    <property type="entry name" value="Electron Transport, Fmn-binding Protein, Chain A"/>
    <property type="match status" value="1"/>
</dbReference>
<dbReference type="GO" id="GO:0070967">
    <property type="term" value="F:coenzyme F420 binding"/>
    <property type="evidence" value="ECO:0007669"/>
    <property type="project" value="TreeGrafter"/>
</dbReference>
<dbReference type="PANTHER" id="PTHR35176">
    <property type="entry name" value="HEME OXYGENASE HI_0854-RELATED"/>
    <property type="match status" value="1"/>
</dbReference>
<dbReference type="RefSeq" id="WP_106008413.1">
    <property type="nucleotide sequence ID" value="NZ_JALCQA010000040.1"/>
</dbReference>